<gene>
    <name evidence="2" type="ORF">GCM10010140_11970</name>
</gene>
<feature type="compositionally biased region" description="Polar residues" evidence="1">
    <location>
        <begin position="1"/>
        <end position="19"/>
    </location>
</feature>
<keyword evidence="3" id="KW-1185">Reference proteome</keyword>
<protein>
    <recommendedName>
        <fullName evidence="4">Scaffolding protein</fullName>
    </recommendedName>
</protein>
<name>A0ABQ2QLL6_9ACTN</name>
<dbReference type="Proteomes" id="UP000611554">
    <property type="component" value="Unassembled WGS sequence"/>
</dbReference>
<sequence length="160" mass="17032">MDAPNTDSTTADVHPNTSGEAPGVENPGLESRDPDGLDFATTDFFERAQELGKARNEVKELRASLTSSRFELEAAKAGAQIDGILPYLNMSVFVTEDGNPDVEKMQDFIASLGATSKKPAFTQDVYAGGRGSGGGPNLRRPESFRGMTPAQIAAYAKGKF</sequence>
<organism evidence="2 3">
    <name type="scientific">Streptosporangium pseudovulgare</name>
    <dbReference type="NCBI Taxonomy" id="35765"/>
    <lineage>
        <taxon>Bacteria</taxon>
        <taxon>Bacillati</taxon>
        <taxon>Actinomycetota</taxon>
        <taxon>Actinomycetes</taxon>
        <taxon>Streptosporangiales</taxon>
        <taxon>Streptosporangiaceae</taxon>
        <taxon>Streptosporangium</taxon>
    </lineage>
</organism>
<dbReference type="RefSeq" id="WP_189245416.1">
    <property type="nucleotide sequence ID" value="NZ_BMQJ01000002.1"/>
</dbReference>
<dbReference type="EMBL" id="BMQJ01000002">
    <property type="protein sequence ID" value="GGP84468.1"/>
    <property type="molecule type" value="Genomic_DNA"/>
</dbReference>
<reference evidence="3" key="1">
    <citation type="journal article" date="2019" name="Int. J. Syst. Evol. Microbiol.">
        <title>The Global Catalogue of Microorganisms (GCM) 10K type strain sequencing project: providing services to taxonomists for standard genome sequencing and annotation.</title>
        <authorList>
            <consortium name="The Broad Institute Genomics Platform"/>
            <consortium name="The Broad Institute Genome Sequencing Center for Infectious Disease"/>
            <person name="Wu L."/>
            <person name="Ma J."/>
        </authorList>
    </citation>
    <scope>NUCLEOTIDE SEQUENCE [LARGE SCALE GENOMIC DNA]</scope>
    <source>
        <strain evidence="3">JCM 3115</strain>
    </source>
</reference>
<feature type="region of interest" description="Disordered" evidence="1">
    <location>
        <begin position="123"/>
        <end position="144"/>
    </location>
</feature>
<proteinExistence type="predicted"/>
<comment type="caution">
    <text evidence="2">The sequence shown here is derived from an EMBL/GenBank/DDBJ whole genome shotgun (WGS) entry which is preliminary data.</text>
</comment>
<evidence type="ECO:0000313" key="2">
    <source>
        <dbReference type="EMBL" id="GGP84468.1"/>
    </source>
</evidence>
<evidence type="ECO:0008006" key="4">
    <source>
        <dbReference type="Google" id="ProtNLM"/>
    </source>
</evidence>
<accession>A0ABQ2QLL6</accession>
<evidence type="ECO:0000313" key="3">
    <source>
        <dbReference type="Proteomes" id="UP000611554"/>
    </source>
</evidence>
<feature type="region of interest" description="Disordered" evidence="1">
    <location>
        <begin position="1"/>
        <end position="39"/>
    </location>
</feature>
<evidence type="ECO:0000256" key="1">
    <source>
        <dbReference type="SAM" id="MobiDB-lite"/>
    </source>
</evidence>